<dbReference type="RefSeq" id="WP_221422859.1">
    <property type="nucleotide sequence ID" value="NZ_CP081297.1"/>
</dbReference>
<dbReference type="PANTHER" id="PTHR12778:SF10">
    <property type="entry name" value="MAJOR FACILITATOR SUPERFAMILY DOMAIN-CONTAINING PROTEIN 3"/>
    <property type="match status" value="1"/>
</dbReference>
<accession>A0ABX8ZE94</accession>
<dbReference type="Gene3D" id="1.20.1250.20">
    <property type="entry name" value="MFS general substrate transporter like domains"/>
    <property type="match status" value="2"/>
</dbReference>
<feature type="transmembrane region" description="Helical" evidence="7">
    <location>
        <begin position="84"/>
        <end position="103"/>
    </location>
</feature>
<feature type="transmembrane region" description="Helical" evidence="7">
    <location>
        <begin position="146"/>
        <end position="171"/>
    </location>
</feature>
<evidence type="ECO:0000256" key="4">
    <source>
        <dbReference type="ARBA" id="ARBA00022692"/>
    </source>
</evidence>
<evidence type="ECO:0000313" key="8">
    <source>
        <dbReference type="EMBL" id="QZD87321.1"/>
    </source>
</evidence>
<gene>
    <name evidence="8" type="ORF">K3166_00995</name>
</gene>
<comment type="subcellular location">
    <subcellularLocation>
        <location evidence="1">Membrane</location>
        <topology evidence="1">Multi-pass membrane protein</topology>
    </subcellularLocation>
</comment>
<feature type="transmembrane region" description="Helical" evidence="7">
    <location>
        <begin position="285"/>
        <end position="302"/>
    </location>
</feature>
<keyword evidence="9" id="KW-1185">Reference proteome</keyword>
<feature type="transmembrane region" description="Helical" evidence="7">
    <location>
        <begin position="241"/>
        <end position="265"/>
    </location>
</feature>
<sequence length="437" mass="46172">MFANPNMTDGRGMRLFTILILYIAQGLPIGLLEFAVTGWMAAKGATVGEIGYVIGMAVAPWSLKFINGALMDRYAYLPMGRRRAWILAAQLVMVISLLLAALVDPGPRDAAIIGGIAFAVNMATVFQDVGADALAVDIAEEKEHGIVSGLMAGGQALGIAISAAISGLIIYNFGTGTAYTTCAILVTCTSLYLVWVRERAGERRLPWSKGEAHAISLAVQAHSWIGLLSHAFRQLFRKDSLVWVAPLFLRGMGYGTMGVAAPFIAANYGGWNEAQIGAANGTGQFVAAIAAMTLGSFLCVKLGSKLAQILTLGLFAGAAALLALTEPFWSSEAVIWAVILGWPILYYLTGVPMQAITLAFSDPETGATQFSIYMACINQGTSFAGFTFALVSGVGGIELVIGLLALVFTLALTITLLVNVPSRQIEVPDEPRNPQTA</sequence>
<protein>
    <submittedName>
        <fullName evidence="8">MFS transporter</fullName>
    </submittedName>
</protein>
<dbReference type="PANTHER" id="PTHR12778">
    <property type="entry name" value="SOLUTE CARRIER FAMILY 33 ACETYL-COA TRANSPORTER -RELATED"/>
    <property type="match status" value="1"/>
</dbReference>
<evidence type="ECO:0000256" key="5">
    <source>
        <dbReference type="ARBA" id="ARBA00022989"/>
    </source>
</evidence>
<feature type="transmembrane region" description="Helical" evidence="7">
    <location>
        <begin position="109"/>
        <end position="126"/>
    </location>
</feature>
<organism evidence="8 9">
    <name type="scientific">Qipengyuania psychrotolerans</name>
    <dbReference type="NCBI Taxonomy" id="2867238"/>
    <lineage>
        <taxon>Bacteria</taxon>
        <taxon>Pseudomonadati</taxon>
        <taxon>Pseudomonadota</taxon>
        <taxon>Alphaproteobacteria</taxon>
        <taxon>Sphingomonadales</taxon>
        <taxon>Erythrobacteraceae</taxon>
        <taxon>Qipengyuania</taxon>
    </lineage>
</organism>
<evidence type="ECO:0000256" key="1">
    <source>
        <dbReference type="ARBA" id="ARBA00004141"/>
    </source>
</evidence>
<evidence type="ECO:0000256" key="6">
    <source>
        <dbReference type="ARBA" id="ARBA00023136"/>
    </source>
</evidence>
<keyword evidence="5 7" id="KW-1133">Transmembrane helix</keyword>
<feature type="transmembrane region" description="Helical" evidence="7">
    <location>
        <begin position="12"/>
        <end position="32"/>
    </location>
</feature>
<feature type="transmembrane region" description="Helical" evidence="7">
    <location>
        <begin position="372"/>
        <end position="393"/>
    </location>
</feature>
<dbReference type="InterPro" id="IPR036259">
    <property type="entry name" value="MFS_trans_sf"/>
</dbReference>
<feature type="transmembrane region" description="Helical" evidence="7">
    <location>
        <begin position="335"/>
        <end position="360"/>
    </location>
</feature>
<evidence type="ECO:0000313" key="9">
    <source>
        <dbReference type="Proteomes" id="UP000824280"/>
    </source>
</evidence>
<keyword evidence="3" id="KW-0813">Transport</keyword>
<feature type="transmembrane region" description="Helical" evidence="7">
    <location>
        <begin position="177"/>
        <end position="195"/>
    </location>
</feature>
<keyword evidence="6 7" id="KW-0472">Membrane</keyword>
<dbReference type="EMBL" id="CP081297">
    <property type="protein sequence ID" value="QZD87321.1"/>
    <property type="molecule type" value="Genomic_DNA"/>
</dbReference>
<dbReference type="Pfam" id="PF07690">
    <property type="entry name" value="MFS_1"/>
    <property type="match status" value="1"/>
</dbReference>
<dbReference type="Proteomes" id="UP000824280">
    <property type="component" value="Chromosome"/>
</dbReference>
<feature type="transmembrane region" description="Helical" evidence="7">
    <location>
        <begin position="399"/>
        <end position="418"/>
    </location>
</feature>
<evidence type="ECO:0000256" key="7">
    <source>
        <dbReference type="SAM" id="Phobius"/>
    </source>
</evidence>
<evidence type="ECO:0000256" key="3">
    <source>
        <dbReference type="ARBA" id="ARBA00022448"/>
    </source>
</evidence>
<keyword evidence="4 7" id="KW-0812">Transmembrane</keyword>
<dbReference type="InterPro" id="IPR004752">
    <property type="entry name" value="AmpG_permease/AT-1"/>
</dbReference>
<comment type="similarity">
    <text evidence="2">Belongs to the major facilitator superfamily.</text>
</comment>
<dbReference type="InterPro" id="IPR011701">
    <property type="entry name" value="MFS"/>
</dbReference>
<dbReference type="SUPFAM" id="SSF103473">
    <property type="entry name" value="MFS general substrate transporter"/>
    <property type="match status" value="1"/>
</dbReference>
<reference evidence="8 9" key="1">
    <citation type="submission" date="2021-08" db="EMBL/GenBank/DDBJ databases">
        <title>Comparative Genomics Analysis of the Genus Qipengyuania Reveals Extensive Genetic Diversity and Metabolic Versatility, Including the Description of Fifteen Novel Species.</title>
        <authorList>
            <person name="Liu Y."/>
        </authorList>
    </citation>
    <scope>NUCLEOTIDE SEQUENCE [LARGE SCALE GENOMIC DNA]</scope>
    <source>
        <strain evidence="8 9">1XM2-8</strain>
    </source>
</reference>
<feature type="transmembrane region" description="Helical" evidence="7">
    <location>
        <begin position="309"/>
        <end position="329"/>
    </location>
</feature>
<name>A0ABX8ZE94_9SPHN</name>
<evidence type="ECO:0000256" key="2">
    <source>
        <dbReference type="ARBA" id="ARBA00008335"/>
    </source>
</evidence>
<feature type="transmembrane region" description="Helical" evidence="7">
    <location>
        <begin position="44"/>
        <end position="63"/>
    </location>
</feature>
<proteinExistence type="inferred from homology"/>